<accession>A0ABR1N9T2</accession>
<dbReference type="EMBL" id="JBBPBF010000013">
    <property type="protein sequence ID" value="KAK7611503.1"/>
    <property type="molecule type" value="Genomic_DNA"/>
</dbReference>
<gene>
    <name evidence="2" type="ORF">JOL62DRAFT_58902</name>
</gene>
<evidence type="ECO:0000256" key="1">
    <source>
        <dbReference type="SAM" id="MobiDB-lite"/>
    </source>
</evidence>
<sequence length="221" mass="24084">MRLHSFWTVDKAISGRVTVQAGEGGMGQGQGVESMSWIPGCLQKQPEPGYRYRHSTGPGTGTGTGTGTGQDRTGQGQFVDEETGVAGCSIKRPAASNSANGRRGWLAFPLPFHLPQPTTPTTPSPTHQPRLHLVPSARFLCLDLAPSLRSLPRRRTCLIGLNLKETCLTMHLQQPHQPQDPTSHRCKISRLYPVAGGPISKPWRRPAPSAIEKKWTTLTRP</sequence>
<keyword evidence="3" id="KW-1185">Reference proteome</keyword>
<feature type="compositionally biased region" description="Gly residues" evidence="1">
    <location>
        <begin position="58"/>
        <end position="68"/>
    </location>
</feature>
<evidence type="ECO:0000313" key="3">
    <source>
        <dbReference type="Proteomes" id="UP001367316"/>
    </source>
</evidence>
<protein>
    <submittedName>
        <fullName evidence="2">Uncharacterized protein</fullName>
    </submittedName>
</protein>
<name>A0ABR1N9T2_9PEZI</name>
<dbReference type="Proteomes" id="UP001367316">
    <property type="component" value="Unassembled WGS sequence"/>
</dbReference>
<evidence type="ECO:0000313" key="2">
    <source>
        <dbReference type="EMBL" id="KAK7611503.1"/>
    </source>
</evidence>
<reference evidence="2 3" key="1">
    <citation type="submission" date="2024-04" db="EMBL/GenBank/DDBJ databases">
        <title>Phyllosticta paracitricarpa is synonymous to the EU quarantine fungus P. citricarpa based on phylogenomic analyses.</title>
        <authorList>
            <consortium name="Lawrence Berkeley National Laboratory"/>
            <person name="Van ingen-buijs V.A."/>
            <person name="Van westerhoven A.C."/>
            <person name="Haridas S."/>
            <person name="Skiadas P."/>
            <person name="Martin F."/>
            <person name="Groenewald J.Z."/>
            <person name="Crous P.W."/>
            <person name="Seidl M.F."/>
        </authorList>
    </citation>
    <scope>NUCLEOTIDE SEQUENCE [LARGE SCALE GENOMIC DNA]</scope>
    <source>
        <strain evidence="2 3">CBS 141358</strain>
    </source>
</reference>
<feature type="region of interest" description="Disordered" evidence="1">
    <location>
        <begin position="45"/>
        <end position="76"/>
    </location>
</feature>
<organism evidence="2 3">
    <name type="scientific">Phyllosticta paracitricarpa</name>
    <dbReference type="NCBI Taxonomy" id="2016321"/>
    <lineage>
        <taxon>Eukaryota</taxon>
        <taxon>Fungi</taxon>
        <taxon>Dikarya</taxon>
        <taxon>Ascomycota</taxon>
        <taxon>Pezizomycotina</taxon>
        <taxon>Dothideomycetes</taxon>
        <taxon>Dothideomycetes incertae sedis</taxon>
        <taxon>Botryosphaeriales</taxon>
        <taxon>Phyllostictaceae</taxon>
        <taxon>Phyllosticta</taxon>
    </lineage>
</organism>
<proteinExistence type="predicted"/>
<comment type="caution">
    <text evidence="2">The sequence shown here is derived from an EMBL/GenBank/DDBJ whole genome shotgun (WGS) entry which is preliminary data.</text>
</comment>